<dbReference type="AlphaFoldDB" id="A0AAW2SP83"/>
<comment type="caution">
    <text evidence="1">The sequence shown here is derived from an EMBL/GenBank/DDBJ whole genome shotgun (WGS) entry which is preliminary data.</text>
</comment>
<reference evidence="1" key="1">
    <citation type="submission" date="2020-06" db="EMBL/GenBank/DDBJ databases">
        <authorList>
            <person name="Li T."/>
            <person name="Hu X."/>
            <person name="Zhang T."/>
            <person name="Song X."/>
            <person name="Zhang H."/>
            <person name="Dai N."/>
            <person name="Sheng W."/>
            <person name="Hou X."/>
            <person name="Wei L."/>
        </authorList>
    </citation>
    <scope>NUCLEOTIDE SEQUENCE</scope>
    <source>
        <strain evidence="1">KEN1</strain>
        <tissue evidence="1">Leaf</tissue>
    </source>
</reference>
<dbReference type="Gene3D" id="3.40.50.1820">
    <property type="entry name" value="alpha/beta hydrolase"/>
    <property type="match status" value="1"/>
</dbReference>
<reference evidence="1" key="2">
    <citation type="journal article" date="2024" name="Plant">
        <title>Genomic evolution and insights into agronomic trait innovations of Sesamum species.</title>
        <authorList>
            <person name="Miao H."/>
            <person name="Wang L."/>
            <person name="Qu L."/>
            <person name="Liu H."/>
            <person name="Sun Y."/>
            <person name="Le M."/>
            <person name="Wang Q."/>
            <person name="Wei S."/>
            <person name="Zheng Y."/>
            <person name="Lin W."/>
            <person name="Duan Y."/>
            <person name="Cao H."/>
            <person name="Xiong S."/>
            <person name="Wang X."/>
            <person name="Wei L."/>
            <person name="Li C."/>
            <person name="Ma Q."/>
            <person name="Ju M."/>
            <person name="Zhao R."/>
            <person name="Li G."/>
            <person name="Mu C."/>
            <person name="Tian Q."/>
            <person name="Mei H."/>
            <person name="Zhang T."/>
            <person name="Gao T."/>
            <person name="Zhang H."/>
        </authorList>
    </citation>
    <scope>NUCLEOTIDE SEQUENCE</scope>
    <source>
        <strain evidence="1">KEN1</strain>
    </source>
</reference>
<dbReference type="InterPro" id="IPR029058">
    <property type="entry name" value="AB_hydrolase_fold"/>
</dbReference>
<dbReference type="PANTHER" id="PTHR43139">
    <property type="entry name" value="SI:DKEY-122A22.2"/>
    <property type="match status" value="1"/>
</dbReference>
<name>A0AAW2SP83_9LAMI</name>
<dbReference type="PANTHER" id="PTHR43139:SF52">
    <property type="entry name" value="SI:DKEY-122A22.2"/>
    <property type="match status" value="1"/>
</dbReference>
<dbReference type="InterPro" id="IPR052370">
    <property type="entry name" value="Meta-cleavage_hydrolase"/>
</dbReference>
<proteinExistence type="predicted"/>
<dbReference type="SUPFAM" id="SSF53474">
    <property type="entry name" value="alpha/beta-Hydrolases"/>
    <property type="match status" value="1"/>
</dbReference>
<accession>A0AAW2SP83</accession>
<gene>
    <name evidence="1" type="ORF">Slati_4390600</name>
</gene>
<dbReference type="EMBL" id="JACGWN010000016">
    <property type="protein sequence ID" value="KAL0394244.1"/>
    <property type="molecule type" value="Genomic_DNA"/>
</dbReference>
<organism evidence="1">
    <name type="scientific">Sesamum latifolium</name>
    <dbReference type="NCBI Taxonomy" id="2727402"/>
    <lineage>
        <taxon>Eukaryota</taxon>
        <taxon>Viridiplantae</taxon>
        <taxon>Streptophyta</taxon>
        <taxon>Embryophyta</taxon>
        <taxon>Tracheophyta</taxon>
        <taxon>Spermatophyta</taxon>
        <taxon>Magnoliopsida</taxon>
        <taxon>eudicotyledons</taxon>
        <taxon>Gunneridae</taxon>
        <taxon>Pentapetalae</taxon>
        <taxon>asterids</taxon>
        <taxon>lamiids</taxon>
        <taxon>Lamiales</taxon>
        <taxon>Pedaliaceae</taxon>
        <taxon>Sesamum</taxon>
    </lineage>
</organism>
<sequence length="171" mass="19655">MAAMWPEMVEKVVIASSAVNMRPDDNDGLLKKANVEKIEDLLMPVSAEQMRKLLGLVVFRRPYMPDFFLNDLIDKLYSENRKEKLELLKGLSIGQYSQDHTLTIPPLSQEVLIVWGEHDQIFLLERAIELKTLVGGEKTRLQVIKNTSHVPQLERPAHFNTILHNFLHDLS</sequence>
<protein>
    <submittedName>
        <fullName evidence="1">Uncharacterized protein</fullName>
    </submittedName>
</protein>
<evidence type="ECO:0000313" key="1">
    <source>
        <dbReference type="EMBL" id="KAL0394244.1"/>
    </source>
</evidence>